<feature type="chain" id="PRO_5045592766" description="Thioredoxin domain-containing protein" evidence="2">
    <location>
        <begin position="23"/>
        <end position="203"/>
    </location>
</feature>
<dbReference type="SUPFAM" id="SSF52833">
    <property type="entry name" value="Thioredoxin-like"/>
    <property type="match status" value="1"/>
</dbReference>
<dbReference type="Proteomes" id="UP000597338">
    <property type="component" value="Unassembled WGS sequence"/>
</dbReference>
<protein>
    <recommendedName>
        <fullName evidence="3">Thioredoxin domain-containing protein</fullName>
    </recommendedName>
</protein>
<feature type="region of interest" description="Disordered" evidence="1">
    <location>
        <begin position="32"/>
        <end position="63"/>
    </location>
</feature>
<gene>
    <name evidence="4" type="ORF">GCM10011386_29890</name>
</gene>
<comment type="caution">
    <text evidence="4">The sequence shown here is derived from an EMBL/GenBank/DDBJ whole genome shotgun (WGS) entry which is preliminary data.</text>
</comment>
<feature type="signal peptide" evidence="2">
    <location>
        <begin position="1"/>
        <end position="22"/>
    </location>
</feature>
<evidence type="ECO:0000313" key="5">
    <source>
        <dbReference type="Proteomes" id="UP000597338"/>
    </source>
</evidence>
<accession>A0ABQ1M708</accession>
<dbReference type="PANTHER" id="PTHR42852">
    <property type="entry name" value="THIOL:DISULFIDE INTERCHANGE PROTEIN DSBE"/>
    <property type="match status" value="1"/>
</dbReference>
<organism evidence="4 5">
    <name type="scientific">Parapedobacter defluvii</name>
    <dbReference type="NCBI Taxonomy" id="2045106"/>
    <lineage>
        <taxon>Bacteria</taxon>
        <taxon>Pseudomonadati</taxon>
        <taxon>Bacteroidota</taxon>
        <taxon>Sphingobacteriia</taxon>
        <taxon>Sphingobacteriales</taxon>
        <taxon>Sphingobacteriaceae</taxon>
        <taxon>Parapedobacter</taxon>
    </lineage>
</organism>
<keyword evidence="2" id="KW-0732">Signal</keyword>
<reference evidence="5" key="1">
    <citation type="journal article" date="2019" name="Int. J. Syst. Evol. Microbiol.">
        <title>The Global Catalogue of Microorganisms (GCM) 10K type strain sequencing project: providing services to taxonomists for standard genome sequencing and annotation.</title>
        <authorList>
            <consortium name="The Broad Institute Genomics Platform"/>
            <consortium name="The Broad Institute Genome Sequencing Center for Infectious Disease"/>
            <person name="Wu L."/>
            <person name="Ma J."/>
        </authorList>
    </citation>
    <scope>NUCLEOTIDE SEQUENCE [LARGE SCALE GENOMIC DNA]</scope>
    <source>
        <strain evidence="5">CGMCC 1.15342</strain>
    </source>
</reference>
<dbReference type="PROSITE" id="PS51352">
    <property type="entry name" value="THIOREDOXIN_2"/>
    <property type="match status" value="1"/>
</dbReference>
<dbReference type="InterPro" id="IPR050553">
    <property type="entry name" value="Thioredoxin_ResA/DsbE_sf"/>
</dbReference>
<evidence type="ECO:0000313" key="4">
    <source>
        <dbReference type="EMBL" id="GGC35773.1"/>
    </source>
</evidence>
<feature type="domain" description="Thioredoxin" evidence="3">
    <location>
        <begin position="62"/>
        <end position="203"/>
    </location>
</feature>
<dbReference type="InterPro" id="IPR000866">
    <property type="entry name" value="AhpC/TSA"/>
</dbReference>
<evidence type="ECO:0000259" key="3">
    <source>
        <dbReference type="PROSITE" id="PS51352"/>
    </source>
</evidence>
<dbReference type="RefSeq" id="WP_188752094.1">
    <property type="nucleotide sequence ID" value="NZ_BMIK01000010.1"/>
</dbReference>
<proteinExistence type="predicted"/>
<evidence type="ECO:0000256" key="2">
    <source>
        <dbReference type="SAM" id="SignalP"/>
    </source>
</evidence>
<keyword evidence="5" id="KW-1185">Reference proteome</keyword>
<dbReference type="Pfam" id="PF00578">
    <property type="entry name" value="AhpC-TSA"/>
    <property type="match status" value="1"/>
</dbReference>
<dbReference type="EMBL" id="BMIK01000010">
    <property type="protein sequence ID" value="GGC35773.1"/>
    <property type="molecule type" value="Genomic_DNA"/>
</dbReference>
<dbReference type="PROSITE" id="PS51257">
    <property type="entry name" value="PROKAR_LIPOPROTEIN"/>
    <property type="match status" value="1"/>
</dbReference>
<sequence>MTVRTTSLVMLAGILLTVGALSCNNRAKSANSGVESQSANVDAEQSATAPPTAAPQQVTQSPQPTAVIPDFTFYILRSGIQFTKADLAKKGNLVFILFDPTCGHCQHEAGHLGKHYDELKDANFYFVSMNDPALMSTFLEAHAKPLVGKANVELLYDKNADFINKFHIPSQYPAVYVYGNDGQLKEYWDGERDIAEVVAAIRK</sequence>
<dbReference type="Gene3D" id="3.40.30.10">
    <property type="entry name" value="Glutaredoxin"/>
    <property type="match status" value="1"/>
</dbReference>
<evidence type="ECO:0000256" key="1">
    <source>
        <dbReference type="SAM" id="MobiDB-lite"/>
    </source>
</evidence>
<feature type="compositionally biased region" description="Low complexity" evidence="1">
    <location>
        <begin position="45"/>
        <end position="63"/>
    </location>
</feature>
<dbReference type="PANTHER" id="PTHR42852:SF13">
    <property type="entry name" value="PROTEIN DIPZ"/>
    <property type="match status" value="1"/>
</dbReference>
<name>A0ABQ1M708_9SPHI</name>
<dbReference type="InterPro" id="IPR036249">
    <property type="entry name" value="Thioredoxin-like_sf"/>
</dbReference>
<dbReference type="InterPro" id="IPR013766">
    <property type="entry name" value="Thioredoxin_domain"/>
</dbReference>